<evidence type="ECO:0000313" key="1">
    <source>
        <dbReference type="EMBL" id="TZG40550.1"/>
    </source>
</evidence>
<comment type="caution">
    <text evidence="1">The sequence shown here is derived from an EMBL/GenBank/DDBJ whole genome shotgun (WGS) entry which is preliminary data.</text>
</comment>
<protein>
    <recommendedName>
        <fullName evidence="3">DUF2190 family protein</fullName>
    </recommendedName>
</protein>
<evidence type="ECO:0008006" key="3">
    <source>
        <dbReference type="Google" id="ProtNLM"/>
    </source>
</evidence>
<proteinExistence type="predicted"/>
<evidence type="ECO:0000313" key="2">
    <source>
        <dbReference type="Proteomes" id="UP000324260"/>
    </source>
</evidence>
<sequence>MTNFTKYGKNVIFCAPAQMLDQPLRKEAPVAAAHLPGTVVHLDGDGKFGAGPGGVSYVLDKDHLGQGFVDTAYEIDDRATALYGQSGLIFNVLADGSQTIAEDAPLWAQGGGTLTATDPADGSAPYGHAAESITTGTGAELVAVKFI</sequence>
<name>A0A5D9DBQ5_HALER</name>
<organism evidence="1 2">
    <name type="scientific">Halomonas eurihalina</name>
    <dbReference type="NCBI Taxonomy" id="42566"/>
    <lineage>
        <taxon>Bacteria</taxon>
        <taxon>Pseudomonadati</taxon>
        <taxon>Pseudomonadota</taxon>
        <taxon>Gammaproteobacteria</taxon>
        <taxon>Oceanospirillales</taxon>
        <taxon>Halomonadaceae</taxon>
        <taxon>Halomonas</taxon>
    </lineage>
</organism>
<dbReference type="OrthoDB" id="6183046at2"/>
<reference evidence="1 2" key="1">
    <citation type="submission" date="2019-08" db="EMBL/GenBank/DDBJ databases">
        <title>Draft Genome Sequence of Halomonas eurihalina Isolated from Preserved Hide-surface.</title>
        <authorList>
            <person name="Hussain S.A."/>
            <person name="Xu A."/>
            <person name="Sarker M."/>
            <person name="Sommers C."/>
        </authorList>
    </citation>
    <scope>NUCLEOTIDE SEQUENCE [LARGE SCALE GENOMIC DNA]</scope>
    <source>
        <strain evidence="1 2">MS1</strain>
    </source>
</reference>
<dbReference type="RefSeq" id="WP_149321381.1">
    <property type="nucleotide sequence ID" value="NZ_JARWAH010000003.1"/>
</dbReference>
<dbReference type="AlphaFoldDB" id="A0A5D9DBQ5"/>
<dbReference type="EMBL" id="VTPU01000004">
    <property type="protein sequence ID" value="TZG40550.1"/>
    <property type="molecule type" value="Genomic_DNA"/>
</dbReference>
<keyword evidence="2" id="KW-1185">Reference proteome</keyword>
<gene>
    <name evidence="1" type="ORF">FZZ93_05760</name>
</gene>
<accession>A0A5D9DBQ5</accession>
<dbReference type="Proteomes" id="UP000324260">
    <property type="component" value="Unassembled WGS sequence"/>
</dbReference>